<dbReference type="RefSeq" id="WP_257893704.1">
    <property type="nucleotide sequence ID" value="NZ_JAIMBW010000001.1"/>
</dbReference>
<keyword evidence="3" id="KW-1185">Reference proteome</keyword>
<reference evidence="2 3" key="1">
    <citation type="submission" date="2021-07" db="EMBL/GenBank/DDBJ databases">
        <title>Karlodiniumbacter phycospheric gen. nov., sp. nov., a phycosphere bacterium isolated from karlodinium veneficum.</title>
        <authorList>
            <person name="Peng Y."/>
            <person name="Jiang L."/>
            <person name="Lee J."/>
        </authorList>
    </citation>
    <scope>NUCLEOTIDE SEQUENCE</scope>
    <source>
        <strain evidence="2 3">N5</strain>
    </source>
</reference>
<dbReference type="PIRSF" id="PIRSF028451">
    <property type="entry name" value="UCP028451"/>
    <property type="match status" value="1"/>
</dbReference>
<dbReference type="EMBL" id="JAIMBW010000001">
    <property type="protein sequence ID" value="MBY4894091.1"/>
    <property type="molecule type" value="Genomic_DNA"/>
</dbReference>
<organism evidence="2">
    <name type="scientific">Gymnodinialimonas phycosphaerae</name>
    <dbReference type="NCBI Taxonomy" id="2841589"/>
    <lineage>
        <taxon>Bacteria</taxon>
        <taxon>Pseudomonadati</taxon>
        <taxon>Pseudomonadota</taxon>
        <taxon>Alphaproteobacteria</taxon>
        <taxon>Rhodobacterales</taxon>
        <taxon>Paracoccaceae</taxon>
        <taxon>Gymnodinialimonas</taxon>
    </lineage>
</organism>
<gene>
    <name evidence="1" type="ORF">KUL25_15130</name>
    <name evidence="2" type="ORF">KUL25_15135</name>
</gene>
<dbReference type="Pfam" id="PF09365">
    <property type="entry name" value="DUF2461"/>
    <property type="match status" value="1"/>
</dbReference>
<protein>
    <submittedName>
        <fullName evidence="2">DUF2461 domain-containing protein</fullName>
    </submittedName>
</protein>
<evidence type="ECO:0000313" key="1">
    <source>
        <dbReference type="EMBL" id="MBY4894091.1"/>
    </source>
</evidence>
<name>A0A975TTW3_9RHOB</name>
<dbReference type="PANTHER" id="PTHR36452">
    <property type="entry name" value="CHROMOSOME 12, WHOLE GENOME SHOTGUN SEQUENCE"/>
    <property type="match status" value="1"/>
</dbReference>
<dbReference type="InterPro" id="IPR015996">
    <property type="entry name" value="UCP028451"/>
</dbReference>
<sequence length="216" mass="24318">MSDGFDTLITRANAFFTDLRADNTKAFYEGHKALYNAEIKKPAELLADLMAEDLAKATGKAHKPKVFRIHRDVRFSKDKTPYNTHLHLMWQRPSLGPAWFFGASPEYLILGMGIMGLEKDSLTTYRNMVDRDGDDLTDAMAASGAQLSDWGPAPLKRVPKPFDQDHPHADLLKRKSFALTADLPEGWQDKGLLKTLNRMIPAILPVWKILDHTFPG</sequence>
<dbReference type="NCBIfam" id="TIGR02453">
    <property type="entry name" value="TIGR02453 family protein"/>
    <property type="match status" value="1"/>
</dbReference>
<evidence type="ECO:0000313" key="2">
    <source>
        <dbReference type="EMBL" id="QXL86776.1"/>
    </source>
</evidence>
<dbReference type="PANTHER" id="PTHR36452:SF1">
    <property type="entry name" value="DUF2461 DOMAIN-CONTAINING PROTEIN"/>
    <property type="match status" value="1"/>
</dbReference>
<dbReference type="AlphaFoldDB" id="A0A975TTW3"/>
<dbReference type="InterPro" id="IPR012808">
    <property type="entry name" value="CHP02453"/>
</dbReference>
<proteinExistence type="predicted"/>
<evidence type="ECO:0000313" key="3">
    <source>
        <dbReference type="Proteomes" id="UP000693972"/>
    </source>
</evidence>
<accession>A0A975TTW3</accession>
<dbReference type="Proteomes" id="UP000693972">
    <property type="component" value="Unassembled WGS sequence"/>
</dbReference>
<dbReference type="EMBL" id="CP078073">
    <property type="protein sequence ID" value="QXL86776.1"/>
    <property type="molecule type" value="Genomic_DNA"/>
</dbReference>